<name>A0A1R2ARZ7_9CILI</name>
<dbReference type="OrthoDB" id="319236at2759"/>
<gene>
    <name evidence="1" type="ORF">SteCoe_35581</name>
</gene>
<evidence type="ECO:0000313" key="2">
    <source>
        <dbReference type="Proteomes" id="UP000187209"/>
    </source>
</evidence>
<proteinExistence type="predicted"/>
<reference evidence="1 2" key="1">
    <citation type="submission" date="2016-11" db="EMBL/GenBank/DDBJ databases">
        <title>The macronuclear genome of Stentor coeruleus: a giant cell with tiny introns.</title>
        <authorList>
            <person name="Slabodnick M."/>
            <person name="Ruby J.G."/>
            <person name="Reiff S.B."/>
            <person name="Swart E.C."/>
            <person name="Gosai S."/>
            <person name="Prabakaran S."/>
            <person name="Witkowska E."/>
            <person name="Larue G.E."/>
            <person name="Fisher S."/>
            <person name="Freeman R.M."/>
            <person name="Gunawardena J."/>
            <person name="Chu W."/>
            <person name="Stover N.A."/>
            <person name="Gregory B.D."/>
            <person name="Nowacki M."/>
            <person name="Derisi J."/>
            <person name="Roy S.W."/>
            <person name="Marshall W.F."/>
            <person name="Sood P."/>
        </authorList>
    </citation>
    <scope>NUCLEOTIDE SEQUENCE [LARGE SCALE GENOMIC DNA]</scope>
    <source>
        <strain evidence="1">WM001</strain>
    </source>
</reference>
<sequence>MRPTLLQFRNPKDRTPDPYDIKVTCDGSPLGCIRSKSPTFGRDKRFRQYDNEARKTGYRIGPGSYSSLTPTKVKGGMVYKPFFGIKADPKACFYVGHLLVREPNHINLGQTEQEWQKKIDYSRPTTASDNLPGTPMKFRMKKKAAMLSRNLSRNKINPKLE</sequence>
<organism evidence="1 2">
    <name type="scientific">Stentor coeruleus</name>
    <dbReference type="NCBI Taxonomy" id="5963"/>
    <lineage>
        <taxon>Eukaryota</taxon>
        <taxon>Sar</taxon>
        <taxon>Alveolata</taxon>
        <taxon>Ciliophora</taxon>
        <taxon>Postciliodesmatophora</taxon>
        <taxon>Heterotrichea</taxon>
        <taxon>Heterotrichida</taxon>
        <taxon>Stentoridae</taxon>
        <taxon>Stentor</taxon>
    </lineage>
</organism>
<protein>
    <submittedName>
        <fullName evidence="1">Uncharacterized protein</fullName>
    </submittedName>
</protein>
<keyword evidence="2" id="KW-1185">Reference proteome</keyword>
<accession>A0A1R2ARZ7</accession>
<dbReference type="EMBL" id="MPUH01001526">
    <property type="protein sequence ID" value="OMJ67294.1"/>
    <property type="molecule type" value="Genomic_DNA"/>
</dbReference>
<dbReference type="AlphaFoldDB" id="A0A1R2ARZ7"/>
<dbReference type="Proteomes" id="UP000187209">
    <property type="component" value="Unassembled WGS sequence"/>
</dbReference>
<comment type="caution">
    <text evidence="1">The sequence shown here is derived from an EMBL/GenBank/DDBJ whole genome shotgun (WGS) entry which is preliminary data.</text>
</comment>
<evidence type="ECO:0000313" key="1">
    <source>
        <dbReference type="EMBL" id="OMJ67294.1"/>
    </source>
</evidence>